<sequence>MNIPEPIEDTVFQIFYILPHANWHAVLVHPTPHNVANTTLLGSPSPALLTTTTWNSRQANAACLVGEST</sequence>
<gene>
    <name evidence="1" type="ORF">BECKLPF1236A_GA0070988_100396</name>
    <name evidence="2" type="ORF">BECKLPF1236C_GA0070990_100396</name>
</gene>
<dbReference type="EMBL" id="CAADFM010000039">
    <property type="protein sequence ID" value="VFK10509.1"/>
    <property type="molecule type" value="Genomic_DNA"/>
</dbReference>
<evidence type="ECO:0000313" key="2">
    <source>
        <dbReference type="EMBL" id="VFK26833.1"/>
    </source>
</evidence>
<evidence type="ECO:0000313" key="1">
    <source>
        <dbReference type="EMBL" id="VFK10509.1"/>
    </source>
</evidence>
<accession>A0A450W0G8</accession>
<dbReference type="EMBL" id="CAADFP010000039">
    <property type="protein sequence ID" value="VFK26833.1"/>
    <property type="molecule type" value="Genomic_DNA"/>
</dbReference>
<dbReference type="AlphaFoldDB" id="A0A450W0G8"/>
<organism evidence="1">
    <name type="scientific">Candidatus Kentrum sp. LPFa</name>
    <dbReference type="NCBI Taxonomy" id="2126335"/>
    <lineage>
        <taxon>Bacteria</taxon>
        <taxon>Pseudomonadati</taxon>
        <taxon>Pseudomonadota</taxon>
        <taxon>Gammaproteobacteria</taxon>
        <taxon>Candidatus Kentrum</taxon>
    </lineage>
</organism>
<reference evidence="1" key="1">
    <citation type="submission" date="2019-02" db="EMBL/GenBank/DDBJ databases">
        <authorList>
            <person name="Gruber-Vodicka R. H."/>
            <person name="Seah K. B. B."/>
        </authorList>
    </citation>
    <scope>NUCLEOTIDE SEQUENCE</scope>
    <source>
        <strain evidence="1">BECK_S312</strain>
        <strain evidence="2">BECK_S426</strain>
    </source>
</reference>
<proteinExistence type="predicted"/>
<name>A0A450W0G8_9GAMM</name>
<protein>
    <submittedName>
        <fullName evidence="1">Uncharacterized protein</fullName>
    </submittedName>
</protein>